<protein>
    <submittedName>
        <fullName evidence="2">Uncharacterized protein</fullName>
    </submittedName>
</protein>
<feature type="transmembrane region" description="Helical" evidence="1">
    <location>
        <begin position="40"/>
        <end position="60"/>
    </location>
</feature>
<keyword evidence="1" id="KW-1133">Transmembrane helix</keyword>
<dbReference type="Proteomes" id="UP000252415">
    <property type="component" value="Unassembled WGS sequence"/>
</dbReference>
<comment type="caution">
    <text evidence="2">The sequence shown here is derived from an EMBL/GenBank/DDBJ whole genome shotgun (WGS) entry which is preliminary data.</text>
</comment>
<accession>A0A368VN97</accession>
<dbReference type="EMBL" id="QPJD01000016">
    <property type="protein sequence ID" value="RCW42465.1"/>
    <property type="molecule type" value="Genomic_DNA"/>
</dbReference>
<evidence type="ECO:0000313" key="3">
    <source>
        <dbReference type="Proteomes" id="UP000252415"/>
    </source>
</evidence>
<name>A0A368VN97_9BACL</name>
<gene>
    <name evidence="2" type="ORF">DFP97_11627</name>
</gene>
<sequence>MRKFSVFLMVTSILLAIFFIGLTAQITSGDQIWWGLSKESAHYFYLPCIIIAFISLIIYLKSED</sequence>
<organism evidence="2 3">
    <name type="scientific">Paenibacillus prosopidis</name>
    <dbReference type="NCBI Taxonomy" id="630520"/>
    <lineage>
        <taxon>Bacteria</taxon>
        <taxon>Bacillati</taxon>
        <taxon>Bacillota</taxon>
        <taxon>Bacilli</taxon>
        <taxon>Bacillales</taxon>
        <taxon>Paenibacillaceae</taxon>
        <taxon>Paenibacillus</taxon>
    </lineage>
</organism>
<evidence type="ECO:0000256" key="1">
    <source>
        <dbReference type="SAM" id="Phobius"/>
    </source>
</evidence>
<reference evidence="2 3" key="1">
    <citation type="submission" date="2018-07" db="EMBL/GenBank/DDBJ databases">
        <title>Genomic Encyclopedia of Type Strains, Phase III (KMG-III): the genomes of soil and plant-associated and newly described type strains.</title>
        <authorList>
            <person name="Whitman W."/>
        </authorList>
    </citation>
    <scope>NUCLEOTIDE SEQUENCE [LARGE SCALE GENOMIC DNA]</scope>
    <source>
        <strain evidence="2 3">CECT 7506</strain>
    </source>
</reference>
<dbReference type="AlphaFoldDB" id="A0A368VN97"/>
<keyword evidence="3" id="KW-1185">Reference proteome</keyword>
<keyword evidence="1" id="KW-0472">Membrane</keyword>
<keyword evidence="1" id="KW-0812">Transmembrane</keyword>
<proteinExistence type="predicted"/>
<evidence type="ECO:0000313" key="2">
    <source>
        <dbReference type="EMBL" id="RCW42465.1"/>
    </source>
</evidence>